<dbReference type="EMBL" id="OZ019901">
    <property type="protein sequence ID" value="CAK9237143.1"/>
    <property type="molecule type" value="Genomic_DNA"/>
</dbReference>
<organism evidence="4 5">
    <name type="scientific">Sphagnum troendelagicum</name>
    <dbReference type="NCBI Taxonomy" id="128251"/>
    <lineage>
        <taxon>Eukaryota</taxon>
        <taxon>Viridiplantae</taxon>
        <taxon>Streptophyta</taxon>
        <taxon>Embryophyta</taxon>
        <taxon>Bryophyta</taxon>
        <taxon>Sphagnophytina</taxon>
        <taxon>Sphagnopsida</taxon>
        <taxon>Sphagnales</taxon>
        <taxon>Sphagnaceae</taxon>
        <taxon>Sphagnum</taxon>
    </lineage>
</organism>
<keyword evidence="2" id="KW-0067">ATP-binding</keyword>
<evidence type="ECO:0000256" key="2">
    <source>
        <dbReference type="ARBA" id="ARBA00022840"/>
    </source>
</evidence>
<dbReference type="Proteomes" id="UP001497512">
    <property type="component" value="Chromosome 9"/>
</dbReference>
<dbReference type="Gene3D" id="1.20.1270.10">
    <property type="match status" value="1"/>
</dbReference>
<protein>
    <submittedName>
        <fullName evidence="4">Uncharacterized protein</fullName>
    </submittedName>
</protein>
<evidence type="ECO:0000256" key="3">
    <source>
        <dbReference type="SAM" id="MobiDB-lite"/>
    </source>
</evidence>
<keyword evidence="1" id="KW-0547">Nucleotide-binding</keyword>
<dbReference type="InterPro" id="IPR029048">
    <property type="entry name" value="HSP70_C_sf"/>
</dbReference>
<dbReference type="PANTHER" id="PTHR19375">
    <property type="entry name" value="HEAT SHOCK PROTEIN 70KDA"/>
    <property type="match status" value="1"/>
</dbReference>
<gene>
    <name evidence="4" type="ORF">CSSPTR1EN2_LOCUS23543</name>
</gene>
<evidence type="ECO:0000256" key="1">
    <source>
        <dbReference type="ARBA" id="ARBA00022741"/>
    </source>
</evidence>
<evidence type="ECO:0000313" key="4">
    <source>
        <dbReference type="EMBL" id="CAK9237143.1"/>
    </source>
</evidence>
<feature type="region of interest" description="Disordered" evidence="3">
    <location>
        <begin position="123"/>
        <end position="157"/>
    </location>
</feature>
<proteinExistence type="predicted"/>
<sequence length="157" mass="17306">MNVDMFRKCMEAVEKCLWDAKMNKTSIHDVVSDLLLLDVTPLSLGLVIAGGVMIQKTRPLARRAKSPSHYKGRLSKDEIKKMIKDAIEATIEWSDQNQLAKSDEFDDKLNELESTYNPIIGRMYQGGAGGAPPSYGADDDEMPSSSGDAGPKIEEID</sequence>
<accession>A0ABP0V3Z8</accession>
<name>A0ABP0V3Z8_9BRYO</name>
<keyword evidence="5" id="KW-1185">Reference proteome</keyword>
<reference evidence="4" key="1">
    <citation type="submission" date="2024-02" db="EMBL/GenBank/DDBJ databases">
        <authorList>
            <consortium name="ELIXIR-Norway"/>
            <consortium name="Elixir Norway"/>
        </authorList>
    </citation>
    <scope>NUCLEOTIDE SEQUENCE</scope>
</reference>
<dbReference type="InterPro" id="IPR013126">
    <property type="entry name" value="Hsp_70_fam"/>
</dbReference>
<evidence type="ECO:0000313" key="5">
    <source>
        <dbReference type="Proteomes" id="UP001497512"/>
    </source>
</evidence>
<dbReference type="SUPFAM" id="SSF100934">
    <property type="entry name" value="Heat shock protein 70kD (HSP70), C-terminal subdomain"/>
    <property type="match status" value="1"/>
</dbReference>